<sequence>MISLNRLAARLLSGLAVCLAAAPAAAERLGTVDALVRPHVGVDTPGLAVLVTRKGETLHAAGYGFADIGRKRPVDPDTLFDLASVSKQMTALAAALQVAEGRLAVDTPVARHLPVLPEIHDGAHRPITVDDLLHHTAGFADYLDDDGLDYDGTTTNAEVLAWLADTPLLLAPGEAFDYSNTGYVVLGSLVAAVDGARSLNAVLQARLFRPLGMTSTALGLPVDRKRRATGYAGTDGDFEKSEWDTAVEGDGTVWTSIADLARYEAALAGDGLFTGRTRDALFRNGRLDDGSPLDDGDGAGYGWGWSLYEDDNGHRVAAHGGSWYGTATAYRRTLDTGLTVIVLANGEDFDAEDLADTIAERLDR</sequence>
<evidence type="ECO:0000259" key="2">
    <source>
        <dbReference type="Pfam" id="PF00144"/>
    </source>
</evidence>
<dbReference type="Proteomes" id="UP000219621">
    <property type="component" value="Unassembled WGS sequence"/>
</dbReference>
<organism evidence="3 4">
    <name type="scientific">Caenispirillum bisanense</name>
    <dbReference type="NCBI Taxonomy" id="414052"/>
    <lineage>
        <taxon>Bacteria</taxon>
        <taxon>Pseudomonadati</taxon>
        <taxon>Pseudomonadota</taxon>
        <taxon>Alphaproteobacteria</taxon>
        <taxon>Rhodospirillales</taxon>
        <taxon>Novispirillaceae</taxon>
        <taxon>Caenispirillum</taxon>
    </lineage>
</organism>
<evidence type="ECO:0000313" key="3">
    <source>
        <dbReference type="EMBL" id="SOE00721.1"/>
    </source>
</evidence>
<dbReference type="InterPro" id="IPR001466">
    <property type="entry name" value="Beta-lactam-related"/>
</dbReference>
<reference evidence="3 4" key="1">
    <citation type="submission" date="2017-09" db="EMBL/GenBank/DDBJ databases">
        <authorList>
            <person name="Ehlers B."/>
            <person name="Leendertz F.H."/>
        </authorList>
    </citation>
    <scope>NUCLEOTIDE SEQUENCE [LARGE SCALE GENOMIC DNA]</scope>
    <source>
        <strain evidence="3 4">USBA 140</strain>
    </source>
</reference>
<dbReference type="PANTHER" id="PTHR46825">
    <property type="entry name" value="D-ALANYL-D-ALANINE-CARBOXYPEPTIDASE/ENDOPEPTIDASE AMPH"/>
    <property type="match status" value="1"/>
</dbReference>
<dbReference type="RefSeq" id="WP_097281338.1">
    <property type="nucleotide sequence ID" value="NZ_OCNJ01000014.1"/>
</dbReference>
<evidence type="ECO:0000313" key="4">
    <source>
        <dbReference type="Proteomes" id="UP000219621"/>
    </source>
</evidence>
<dbReference type="SUPFAM" id="SSF56601">
    <property type="entry name" value="beta-lactamase/transpeptidase-like"/>
    <property type="match status" value="1"/>
</dbReference>
<gene>
    <name evidence="3" type="ORF">SAMN05421508_1144</name>
</gene>
<feature type="chain" id="PRO_5013216421" evidence="1">
    <location>
        <begin position="27"/>
        <end position="364"/>
    </location>
</feature>
<name>A0A286GZ10_9PROT</name>
<dbReference type="EMBL" id="OCNJ01000014">
    <property type="protein sequence ID" value="SOE00721.1"/>
    <property type="molecule type" value="Genomic_DNA"/>
</dbReference>
<accession>A0A286GZ10</accession>
<dbReference type="Gene3D" id="3.40.710.10">
    <property type="entry name" value="DD-peptidase/beta-lactamase superfamily"/>
    <property type="match status" value="1"/>
</dbReference>
<evidence type="ECO:0000256" key="1">
    <source>
        <dbReference type="SAM" id="SignalP"/>
    </source>
</evidence>
<feature type="signal peptide" evidence="1">
    <location>
        <begin position="1"/>
        <end position="26"/>
    </location>
</feature>
<keyword evidence="1" id="KW-0732">Signal</keyword>
<dbReference type="InterPro" id="IPR012338">
    <property type="entry name" value="Beta-lactam/transpept-like"/>
</dbReference>
<dbReference type="OrthoDB" id="7791015at2"/>
<dbReference type="PANTHER" id="PTHR46825:SF9">
    <property type="entry name" value="BETA-LACTAMASE-RELATED DOMAIN-CONTAINING PROTEIN"/>
    <property type="match status" value="1"/>
</dbReference>
<feature type="domain" description="Beta-lactamase-related" evidence="2">
    <location>
        <begin position="32"/>
        <end position="360"/>
    </location>
</feature>
<keyword evidence="4" id="KW-1185">Reference proteome</keyword>
<dbReference type="InterPro" id="IPR050491">
    <property type="entry name" value="AmpC-like"/>
</dbReference>
<dbReference type="AlphaFoldDB" id="A0A286GZ10"/>
<dbReference type="Pfam" id="PF00144">
    <property type="entry name" value="Beta-lactamase"/>
    <property type="match status" value="1"/>
</dbReference>
<proteinExistence type="predicted"/>
<protein>
    <submittedName>
        <fullName evidence="3">CubicO group peptidase, beta-lactamase class C family</fullName>
    </submittedName>
</protein>